<dbReference type="RefSeq" id="WP_305907874.1">
    <property type="nucleotide sequence ID" value="NZ_CP157743.1"/>
</dbReference>
<reference evidence="6 7" key="1">
    <citation type="journal article" date="2024" name="Microbiology">
        <title>Methylomarinum rosea sp. nov., a novel halophilic methanotrophic bacterium from the hypersaline Lake Elton.</title>
        <authorList>
            <person name="Suleimanov R.Z."/>
            <person name="Oshkin I.Y."/>
            <person name="Danilova O.V."/>
            <person name="Suzina N.E."/>
            <person name="Dedysh S.N."/>
        </authorList>
    </citation>
    <scope>NUCLEOTIDE SEQUENCE [LARGE SCALE GENOMIC DNA]</scope>
    <source>
        <strain evidence="6 7">Ch1-1</strain>
    </source>
</reference>
<gene>
    <name evidence="6" type="ORF">Q9L42_013515</name>
</gene>
<dbReference type="InterPro" id="IPR036390">
    <property type="entry name" value="WH_DNA-bd_sf"/>
</dbReference>
<dbReference type="SUPFAM" id="SSF53850">
    <property type="entry name" value="Periplasmic binding protein-like II"/>
    <property type="match status" value="1"/>
</dbReference>
<keyword evidence="3" id="KW-0238">DNA-binding</keyword>
<evidence type="ECO:0000313" key="6">
    <source>
        <dbReference type="EMBL" id="XBS19380.1"/>
    </source>
</evidence>
<dbReference type="SUPFAM" id="SSF46785">
    <property type="entry name" value="Winged helix' DNA-binding domain"/>
    <property type="match status" value="1"/>
</dbReference>
<proteinExistence type="inferred from homology"/>
<dbReference type="KEGG" id="mech:Q9L42_013515"/>
<dbReference type="Pfam" id="PF03466">
    <property type="entry name" value="LysR_substrate"/>
    <property type="match status" value="1"/>
</dbReference>
<dbReference type="EMBL" id="CP157743">
    <property type="protein sequence ID" value="XBS19380.1"/>
    <property type="molecule type" value="Genomic_DNA"/>
</dbReference>
<comment type="similarity">
    <text evidence="1">Belongs to the LysR transcriptional regulatory family.</text>
</comment>
<dbReference type="PANTHER" id="PTHR30126:SF6">
    <property type="entry name" value="HTH-TYPE TRANSCRIPTIONAL REGULATOR CYSB-RELATED"/>
    <property type="match status" value="1"/>
</dbReference>
<keyword evidence="4" id="KW-0804">Transcription</keyword>
<evidence type="ECO:0000256" key="4">
    <source>
        <dbReference type="ARBA" id="ARBA00023163"/>
    </source>
</evidence>
<dbReference type="GO" id="GO:0003700">
    <property type="term" value="F:DNA-binding transcription factor activity"/>
    <property type="evidence" value="ECO:0007669"/>
    <property type="project" value="InterPro"/>
</dbReference>
<dbReference type="InterPro" id="IPR005119">
    <property type="entry name" value="LysR_subst-bd"/>
</dbReference>
<evidence type="ECO:0000256" key="3">
    <source>
        <dbReference type="ARBA" id="ARBA00023125"/>
    </source>
</evidence>
<evidence type="ECO:0000256" key="1">
    <source>
        <dbReference type="ARBA" id="ARBA00009437"/>
    </source>
</evidence>
<dbReference type="InterPro" id="IPR000847">
    <property type="entry name" value="LysR_HTH_N"/>
</dbReference>
<accession>A0AAU7NQW6</accession>
<dbReference type="Pfam" id="PF00126">
    <property type="entry name" value="HTH_1"/>
    <property type="match status" value="1"/>
</dbReference>
<dbReference type="Gene3D" id="3.40.190.10">
    <property type="entry name" value="Periplasmic binding protein-like II"/>
    <property type="match status" value="2"/>
</dbReference>
<dbReference type="InterPro" id="IPR036388">
    <property type="entry name" value="WH-like_DNA-bd_sf"/>
</dbReference>
<dbReference type="Gene3D" id="1.10.10.10">
    <property type="entry name" value="Winged helix-like DNA-binding domain superfamily/Winged helix DNA-binding domain"/>
    <property type="match status" value="1"/>
</dbReference>
<sequence>MNMNQIELLRVLYENGFNLSKAADRMHVVQSAVSRQLQLFEEELGSPLLTRHGKKLTGLTPLGQKVLAQTQTMQQAKKNILSIASEYKNGDTGILHIATTHTQAKYFLPKPIRRFRDKYPKVKVYIVQSSPEHLIDFLHNGEADLAICTEKVSEDGTLVVKPCYEWHHAVVMPKQHPLASGELTLERLASCPVLTYSFGFTGRSNIEKAFENSGLTLDVVLAAADTDVIKTYVRLGLGVGLIAEMAYDAVADADLVVRNLSSLIPSSVTKIAYLRQNYLPAYGRHFIEELLEAAEDINFQ</sequence>
<dbReference type="PROSITE" id="PS50931">
    <property type="entry name" value="HTH_LYSR"/>
    <property type="match status" value="1"/>
</dbReference>
<keyword evidence="7" id="KW-1185">Reference proteome</keyword>
<dbReference type="PRINTS" id="PR00039">
    <property type="entry name" value="HTHLYSR"/>
</dbReference>
<keyword evidence="2" id="KW-0805">Transcription regulation</keyword>
<evidence type="ECO:0000313" key="7">
    <source>
        <dbReference type="Proteomes" id="UP001225378"/>
    </source>
</evidence>
<dbReference type="AlphaFoldDB" id="A0AAU7NQW6"/>
<dbReference type="Proteomes" id="UP001225378">
    <property type="component" value="Chromosome"/>
</dbReference>
<evidence type="ECO:0000256" key="2">
    <source>
        <dbReference type="ARBA" id="ARBA00023015"/>
    </source>
</evidence>
<organism evidence="6 7">
    <name type="scientific">Methylomarinum roseum</name>
    <dbReference type="NCBI Taxonomy" id="3067653"/>
    <lineage>
        <taxon>Bacteria</taxon>
        <taxon>Pseudomonadati</taxon>
        <taxon>Pseudomonadota</taxon>
        <taxon>Gammaproteobacteria</taxon>
        <taxon>Methylococcales</taxon>
        <taxon>Methylococcaceae</taxon>
        <taxon>Methylomarinum</taxon>
    </lineage>
</organism>
<name>A0AAU7NQW6_9GAMM</name>
<dbReference type="PANTHER" id="PTHR30126">
    <property type="entry name" value="HTH-TYPE TRANSCRIPTIONAL REGULATOR"/>
    <property type="match status" value="1"/>
</dbReference>
<feature type="domain" description="HTH lysR-type" evidence="5">
    <location>
        <begin position="1"/>
        <end position="59"/>
    </location>
</feature>
<protein>
    <submittedName>
        <fullName evidence="6">LysR substrate-binding domain-containing protein</fullName>
    </submittedName>
</protein>
<dbReference type="GO" id="GO:0019344">
    <property type="term" value="P:cysteine biosynthetic process"/>
    <property type="evidence" value="ECO:0007669"/>
    <property type="project" value="TreeGrafter"/>
</dbReference>
<evidence type="ECO:0000259" key="5">
    <source>
        <dbReference type="PROSITE" id="PS50931"/>
    </source>
</evidence>
<dbReference type="GO" id="GO:0000976">
    <property type="term" value="F:transcription cis-regulatory region binding"/>
    <property type="evidence" value="ECO:0007669"/>
    <property type="project" value="TreeGrafter"/>
</dbReference>